<accession>A0AAF3J2Q5</accession>
<evidence type="ECO:0000313" key="3">
    <source>
        <dbReference type="WBParaSite" id="MBELARI_LOCUS12515"/>
    </source>
</evidence>
<dbReference type="AlphaFoldDB" id="A0AAF3J2Q5"/>
<sequence length="101" mass="11974">MPNVCDTWYWTECEEKSCCESYRFRLILLLLSVLTLVAAVVVIIAWLIFEMRPARRNRLRRGDGETDKIARQSFEETKYLRRFSELNPLAARRHSFGEEDS</sequence>
<protein>
    <submittedName>
        <fullName evidence="3">Uncharacterized protein</fullName>
    </submittedName>
</protein>
<evidence type="ECO:0000256" key="1">
    <source>
        <dbReference type="SAM" id="Phobius"/>
    </source>
</evidence>
<reference evidence="3" key="1">
    <citation type="submission" date="2024-02" db="UniProtKB">
        <authorList>
            <consortium name="WormBaseParasite"/>
        </authorList>
    </citation>
    <scope>IDENTIFICATION</scope>
</reference>
<dbReference type="Proteomes" id="UP000887575">
    <property type="component" value="Unassembled WGS sequence"/>
</dbReference>
<proteinExistence type="predicted"/>
<feature type="transmembrane region" description="Helical" evidence="1">
    <location>
        <begin position="26"/>
        <end position="49"/>
    </location>
</feature>
<organism evidence="2 3">
    <name type="scientific">Mesorhabditis belari</name>
    <dbReference type="NCBI Taxonomy" id="2138241"/>
    <lineage>
        <taxon>Eukaryota</taxon>
        <taxon>Metazoa</taxon>
        <taxon>Ecdysozoa</taxon>
        <taxon>Nematoda</taxon>
        <taxon>Chromadorea</taxon>
        <taxon>Rhabditida</taxon>
        <taxon>Rhabditina</taxon>
        <taxon>Rhabditomorpha</taxon>
        <taxon>Rhabditoidea</taxon>
        <taxon>Rhabditidae</taxon>
        <taxon>Mesorhabditinae</taxon>
        <taxon>Mesorhabditis</taxon>
    </lineage>
</organism>
<keyword evidence="2" id="KW-1185">Reference proteome</keyword>
<evidence type="ECO:0000313" key="2">
    <source>
        <dbReference type="Proteomes" id="UP000887575"/>
    </source>
</evidence>
<keyword evidence="1" id="KW-0472">Membrane</keyword>
<name>A0AAF3J2Q5_9BILA</name>
<keyword evidence="1" id="KW-1133">Transmembrane helix</keyword>
<dbReference type="WBParaSite" id="MBELARI_LOCUS12515">
    <property type="protein sequence ID" value="MBELARI_LOCUS12515"/>
    <property type="gene ID" value="MBELARI_LOCUS12515"/>
</dbReference>
<keyword evidence="1" id="KW-0812">Transmembrane</keyword>